<dbReference type="GO" id="GO:0005840">
    <property type="term" value="C:ribosome"/>
    <property type="evidence" value="ECO:0007669"/>
    <property type="project" value="InterPro"/>
</dbReference>
<dbReference type="GO" id="GO:0003735">
    <property type="term" value="F:structural constituent of ribosome"/>
    <property type="evidence" value="ECO:0007669"/>
    <property type="project" value="InterPro"/>
</dbReference>
<proteinExistence type="inferred from homology"/>
<dbReference type="InterPro" id="IPR000529">
    <property type="entry name" value="Ribosomal_bS6"/>
</dbReference>
<dbReference type="Gene3D" id="3.30.70.60">
    <property type="match status" value="1"/>
</dbReference>
<dbReference type="InterPro" id="IPR020814">
    <property type="entry name" value="Ribosomal_S6_plastid/chlpt"/>
</dbReference>
<dbReference type="InterPro" id="IPR035980">
    <property type="entry name" value="Ribosomal_bS6_sf"/>
</dbReference>
<dbReference type="InterPro" id="IPR014717">
    <property type="entry name" value="Transl_elong_EF1B/ribsomal_bS6"/>
</dbReference>
<sequence length="120" mass="13792">MGKSPRAGLAKDSGPGIYSPKRRRNRVQNLDSMKLYELTYLILPDLADEELKAFSQKIDNFVQTEEGIVKKASSLMKRKLGYLIEKKEIVYSAALNFQLNPEKIENLEKKLKAEKSILRY</sequence>
<dbReference type="EMBL" id="BARV01030877">
    <property type="protein sequence ID" value="GAI32805.1"/>
    <property type="molecule type" value="Genomic_DNA"/>
</dbReference>
<feature type="non-terminal residue" evidence="3">
    <location>
        <position position="120"/>
    </location>
</feature>
<dbReference type="GO" id="GO:0070181">
    <property type="term" value="F:small ribosomal subunit rRNA binding"/>
    <property type="evidence" value="ECO:0007669"/>
    <property type="project" value="TreeGrafter"/>
</dbReference>
<dbReference type="PANTHER" id="PTHR21011:SF1">
    <property type="entry name" value="SMALL RIBOSOMAL SUBUNIT PROTEIN BS6M"/>
    <property type="match status" value="1"/>
</dbReference>
<dbReference type="GO" id="GO:0005737">
    <property type="term" value="C:cytoplasm"/>
    <property type="evidence" value="ECO:0007669"/>
    <property type="project" value="UniProtKB-ARBA"/>
</dbReference>
<dbReference type="Pfam" id="PF01250">
    <property type="entry name" value="Ribosomal_S6"/>
    <property type="match status" value="1"/>
</dbReference>
<feature type="region of interest" description="Disordered" evidence="2">
    <location>
        <begin position="1"/>
        <end position="23"/>
    </location>
</feature>
<gene>
    <name evidence="3" type="ORF">S06H3_48964</name>
</gene>
<dbReference type="PANTHER" id="PTHR21011">
    <property type="entry name" value="MITOCHONDRIAL 28S RIBOSOMAL PROTEIN S6"/>
    <property type="match status" value="1"/>
</dbReference>
<dbReference type="CDD" id="cd00473">
    <property type="entry name" value="bS6"/>
    <property type="match status" value="1"/>
</dbReference>
<protein>
    <recommendedName>
        <fullName evidence="4">30S ribosomal protein S6</fullName>
    </recommendedName>
</protein>
<accession>X1P198</accession>
<evidence type="ECO:0008006" key="4">
    <source>
        <dbReference type="Google" id="ProtNLM"/>
    </source>
</evidence>
<organism evidence="3">
    <name type="scientific">marine sediment metagenome</name>
    <dbReference type="NCBI Taxonomy" id="412755"/>
    <lineage>
        <taxon>unclassified sequences</taxon>
        <taxon>metagenomes</taxon>
        <taxon>ecological metagenomes</taxon>
    </lineage>
</organism>
<comment type="similarity">
    <text evidence="1">Belongs to the bacterial ribosomal protein bS6 family.</text>
</comment>
<reference evidence="3" key="1">
    <citation type="journal article" date="2014" name="Front. Microbiol.">
        <title>High frequency of phylogenetically diverse reductive dehalogenase-homologous genes in deep subseafloor sedimentary metagenomes.</title>
        <authorList>
            <person name="Kawai M."/>
            <person name="Futagami T."/>
            <person name="Toyoda A."/>
            <person name="Takaki Y."/>
            <person name="Nishi S."/>
            <person name="Hori S."/>
            <person name="Arai W."/>
            <person name="Tsubouchi T."/>
            <person name="Morono Y."/>
            <person name="Uchiyama I."/>
            <person name="Ito T."/>
            <person name="Fujiyama A."/>
            <person name="Inagaki F."/>
            <person name="Takami H."/>
        </authorList>
    </citation>
    <scope>NUCLEOTIDE SEQUENCE</scope>
    <source>
        <strain evidence="3">Expedition CK06-06</strain>
    </source>
</reference>
<evidence type="ECO:0000256" key="2">
    <source>
        <dbReference type="SAM" id="MobiDB-lite"/>
    </source>
</evidence>
<evidence type="ECO:0000256" key="1">
    <source>
        <dbReference type="ARBA" id="ARBA00009512"/>
    </source>
</evidence>
<dbReference type="AlphaFoldDB" id="X1P198"/>
<name>X1P198_9ZZZZ</name>
<evidence type="ECO:0000313" key="3">
    <source>
        <dbReference type="EMBL" id="GAI32805.1"/>
    </source>
</evidence>
<dbReference type="SUPFAM" id="SSF54995">
    <property type="entry name" value="Ribosomal protein S6"/>
    <property type="match status" value="1"/>
</dbReference>
<dbReference type="GO" id="GO:0006412">
    <property type="term" value="P:translation"/>
    <property type="evidence" value="ECO:0007669"/>
    <property type="project" value="InterPro"/>
</dbReference>
<comment type="caution">
    <text evidence="3">The sequence shown here is derived from an EMBL/GenBank/DDBJ whole genome shotgun (WGS) entry which is preliminary data.</text>
</comment>